<dbReference type="Gene3D" id="1.10.8.1060">
    <property type="entry name" value="Corynebacterium glutamicum thioredoxin-dependent arsenate reductase, N-terminal domain"/>
    <property type="match status" value="1"/>
</dbReference>
<organism evidence="1 2">
    <name type="scientific">Mycolicibacterium conceptionense</name>
    <dbReference type="NCBI Taxonomy" id="451644"/>
    <lineage>
        <taxon>Bacteria</taxon>
        <taxon>Bacillati</taxon>
        <taxon>Actinomycetota</taxon>
        <taxon>Actinomycetes</taxon>
        <taxon>Mycobacteriales</taxon>
        <taxon>Mycobacteriaceae</taxon>
        <taxon>Mycolicibacterium</taxon>
    </lineage>
</organism>
<evidence type="ECO:0000313" key="1">
    <source>
        <dbReference type="EMBL" id="CQD16585.1"/>
    </source>
</evidence>
<accession>A0A0U1DKH4</accession>
<name>A0A0U1DKH4_9MYCO</name>
<dbReference type="EMBL" id="CTEF01000002">
    <property type="protein sequence ID" value="CQD16585.1"/>
    <property type="molecule type" value="Genomic_DNA"/>
</dbReference>
<dbReference type="NCBIfam" id="NF046112">
    <property type="entry name" value="MSMEG_6209_Nter"/>
    <property type="match status" value="1"/>
</dbReference>
<dbReference type="Proteomes" id="UP000182227">
    <property type="component" value="Unassembled WGS sequence"/>
</dbReference>
<gene>
    <name evidence="1" type="ORF">BN970_03537</name>
</gene>
<proteinExistence type="predicted"/>
<evidence type="ECO:0000313" key="2">
    <source>
        <dbReference type="Proteomes" id="UP000182227"/>
    </source>
</evidence>
<sequence>MAEITEATALAEVKRRLMQEFPHVAPADVDAAVAAGHARFENRPIRDFIPLFVEKHARQRLVQLDAAALATSA</sequence>
<dbReference type="AlphaFoldDB" id="A0A0U1DKH4"/>
<protein>
    <submittedName>
        <fullName evidence="1">Uncharacterized protein</fullName>
    </submittedName>
</protein>
<reference evidence="1 2" key="1">
    <citation type="submission" date="2015-03" db="EMBL/GenBank/DDBJ databases">
        <authorList>
            <person name="Murphy D."/>
        </authorList>
    </citation>
    <scope>NUCLEOTIDE SEQUENCE [LARGE SCALE GENOMIC DNA]</scope>
    <source>
        <strain evidence="1 2">D16</strain>
    </source>
</reference>